<gene>
    <name evidence="1" type="ORF">SMACR_08661</name>
</gene>
<accession>A0A8S8ZGE0</accession>
<evidence type="ECO:0000313" key="1">
    <source>
        <dbReference type="EMBL" id="KAA8629697.1"/>
    </source>
</evidence>
<name>A0A8S8ZGE0_SORMA</name>
<evidence type="ECO:0000313" key="2">
    <source>
        <dbReference type="Proteomes" id="UP000433876"/>
    </source>
</evidence>
<organism evidence="1 2">
    <name type="scientific">Sordaria macrospora</name>
    <dbReference type="NCBI Taxonomy" id="5147"/>
    <lineage>
        <taxon>Eukaryota</taxon>
        <taxon>Fungi</taxon>
        <taxon>Dikarya</taxon>
        <taxon>Ascomycota</taxon>
        <taxon>Pezizomycotina</taxon>
        <taxon>Sordariomycetes</taxon>
        <taxon>Sordariomycetidae</taxon>
        <taxon>Sordariales</taxon>
        <taxon>Sordariaceae</taxon>
        <taxon>Sordaria</taxon>
    </lineage>
</organism>
<proteinExistence type="predicted"/>
<dbReference type="AlphaFoldDB" id="A0A8S8ZGE0"/>
<dbReference type="Proteomes" id="UP000433876">
    <property type="component" value="Unassembled WGS sequence"/>
</dbReference>
<protein>
    <submittedName>
        <fullName evidence="1">Uncharacterized protein</fullName>
    </submittedName>
</protein>
<comment type="caution">
    <text evidence="1">The sequence shown here is derived from an EMBL/GenBank/DDBJ whole genome shotgun (WGS) entry which is preliminary data.</text>
</comment>
<dbReference type="EMBL" id="NMPR01000126">
    <property type="protein sequence ID" value="KAA8629697.1"/>
    <property type="molecule type" value="Genomic_DNA"/>
</dbReference>
<sequence length="184" mass="21546">MERSKDVETFSNFLMMSVQLASWFAKYQFVIVPVDPLKMATITRWKAMNPRCGSILRGANWFFLNQRRPEARFLFFRFIALIRIRELNKKGWEEVWAKYYGYKPFATPGKYFLQRTGRLLALAAAHSEIIAPEEIERLLLLTEVEGIPRIQIPEEDMQRVKEEVVAKIASHDTIKDEEEDGEEG</sequence>
<reference evidence="1 2" key="1">
    <citation type="submission" date="2017-07" db="EMBL/GenBank/DDBJ databases">
        <title>Genome sequence of the Sordaria macrospora wild type strain R19027.</title>
        <authorList>
            <person name="Nowrousian M."/>
            <person name="Teichert I."/>
            <person name="Kueck U."/>
        </authorList>
    </citation>
    <scope>NUCLEOTIDE SEQUENCE [LARGE SCALE GENOMIC DNA]</scope>
    <source>
        <strain evidence="1 2">R19027</strain>
        <tissue evidence="1">Mycelium</tissue>
    </source>
</reference>
<dbReference type="VEuPathDB" id="FungiDB:SMAC_08661"/>